<dbReference type="CDD" id="cd00167">
    <property type="entry name" value="SANT"/>
    <property type="match status" value="1"/>
</dbReference>
<dbReference type="InterPro" id="IPR036388">
    <property type="entry name" value="WH-like_DNA-bd_sf"/>
</dbReference>
<dbReference type="PROSITE" id="PS50090">
    <property type="entry name" value="MYB_LIKE"/>
    <property type="match status" value="1"/>
</dbReference>
<sequence length="463" mass="52199">MEETPPAVRTSSPSPSPVSQLTPPQGSQTPNKSEVPAPESNEPLPSVESRSSEFPPSVSYTITIPSYSGWFSSDKIHETEWRMLPEFFDGKSPSKNPSVYKYYRDSIVGRFRSNPSRKTTFTEVRRGLVGDVGSIRRVFDFLEIWGLINYTPSSKPLPKEKKEATETLDRKDGSRKICSICKELCGSVCFVADKSDIVLCSRCFVRGNYRAGVHSADFKRVAISDETKTEWTDKETLHLVEAILHFGEDWKKVSEHVGSKNEKDCVARFIKLPFGEQFMGPPEFKEADQLHVECFHNNVAGENPSKQRRLTPLADASNPIMAQVSFLAAMVGPEVAASASQAAIAALDEIDLSCMKSPNKRIRINDSETEEAEVLDKDEQTLEALKEAAAEARSQLEKEQQDVEKSISNVVEVQMREIQEKLAHFEKMDLLMEKDWRQLKHLKDLVFADQLSLLQEKPRLQRL</sequence>
<evidence type="ECO:0000259" key="8">
    <source>
        <dbReference type="PROSITE" id="PS50934"/>
    </source>
</evidence>
<evidence type="ECO:0008006" key="12">
    <source>
        <dbReference type="Google" id="ProtNLM"/>
    </source>
</evidence>
<dbReference type="Pfam" id="PF04433">
    <property type="entry name" value="SWIRM"/>
    <property type="match status" value="1"/>
</dbReference>
<evidence type="ECO:0000259" key="7">
    <source>
        <dbReference type="PROSITE" id="PS50090"/>
    </source>
</evidence>
<keyword evidence="11" id="KW-1185">Reference proteome</keyword>
<dbReference type="Gene3D" id="1.10.10.10">
    <property type="entry name" value="Winged helix-like DNA-binding domain superfamily/Winged helix DNA-binding domain"/>
    <property type="match status" value="1"/>
</dbReference>
<dbReference type="EMBL" id="JADCNL010000006">
    <property type="protein sequence ID" value="KAG0476719.1"/>
    <property type="molecule type" value="Genomic_DNA"/>
</dbReference>
<feature type="domain" description="SANT" evidence="9">
    <location>
        <begin position="226"/>
        <end position="277"/>
    </location>
</feature>
<keyword evidence="2" id="KW-0238">DNA-binding</keyword>
<organism evidence="10 11">
    <name type="scientific">Vanilla planifolia</name>
    <name type="common">Vanilla</name>
    <dbReference type="NCBI Taxonomy" id="51239"/>
    <lineage>
        <taxon>Eukaryota</taxon>
        <taxon>Viridiplantae</taxon>
        <taxon>Streptophyta</taxon>
        <taxon>Embryophyta</taxon>
        <taxon>Tracheophyta</taxon>
        <taxon>Spermatophyta</taxon>
        <taxon>Magnoliopsida</taxon>
        <taxon>Liliopsida</taxon>
        <taxon>Asparagales</taxon>
        <taxon>Orchidaceae</taxon>
        <taxon>Vanilloideae</taxon>
        <taxon>Vanilleae</taxon>
        <taxon>Vanilla</taxon>
    </lineage>
</organism>
<evidence type="ECO:0000256" key="5">
    <source>
        <dbReference type="SAM" id="Coils"/>
    </source>
</evidence>
<comment type="caution">
    <text evidence="10">The sequence shown here is derived from an EMBL/GenBank/DDBJ whole genome shotgun (WGS) entry which is preliminary data.</text>
</comment>
<evidence type="ECO:0000313" key="10">
    <source>
        <dbReference type="EMBL" id="KAG0476719.1"/>
    </source>
</evidence>
<dbReference type="SUPFAM" id="SSF46689">
    <property type="entry name" value="Homeodomain-like"/>
    <property type="match status" value="2"/>
</dbReference>
<dbReference type="Proteomes" id="UP000636800">
    <property type="component" value="Chromosome 6"/>
</dbReference>
<dbReference type="PANTHER" id="PTHR12802">
    <property type="entry name" value="SWI/SNF COMPLEX-RELATED"/>
    <property type="match status" value="1"/>
</dbReference>
<keyword evidence="1" id="KW-0805">Transcription regulation</keyword>
<dbReference type="PROSITE" id="PS50934">
    <property type="entry name" value="SWIRM"/>
    <property type="match status" value="1"/>
</dbReference>
<feature type="coiled-coil region" evidence="5">
    <location>
        <begin position="375"/>
        <end position="409"/>
    </location>
</feature>
<evidence type="ECO:0000313" key="11">
    <source>
        <dbReference type="Proteomes" id="UP000636800"/>
    </source>
</evidence>
<protein>
    <recommendedName>
        <fullName evidence="12">SWI/SNF complex subunit SWI3B</fullName>
    </recommendedName>
</protein>
<feature type="region of interest" description="Disordered" evidence="6">
    <location>
        <begin position="1"/>
        <end position="55"/>
    </location>
</feature>
<reference evidence="10 11" key="1">
    <citation type="journal article" date="2020" name="Nat. Food">
        <title>A phased Vanilla planifolia genome enables genetic improvement of flavour and production.</title>
        <authorList>
            <person name="Hasing T."/>
            <person name="Tang H."/>
            <person name="Brym M."/>
            <person name="Khazi F."/>
            <person name="Huang T."/>
            <person name="Chambers A.H."/>
        </authorList>
    </citation>
    <scope>NUCLEOTIDE SEQUENCE [LARGE SCALE GENOMIC DNA]</scope>
    <source>
        <tissue evidence="10">Leaf</tissue>
    </source>
</reference>
<keyword evidence="5" id="KW-0175">Coiled coil</keyword>
<feature type="compositionally biased region" description="Low complexity" evidence="6">
    <location>
        <begin position="1"/>
        <end position="24"/>
    </location>
</feature>
<dbReference type="InterPro" id="IPR017884">
    <property type="entry name" value="SANT_dom"/>
</dbReference>
<dbReference type="Pfam" id="PF16495">
    <property type="entry name" value="SWIRM-assoc_1"/>
    <property type="match status" value="1"/>
</dbReference>
<dbReference type="PANTHER" id="PTHR12802:SF44">
    <property type="entry name" value="SWI_SNF COMPLEX SUBUNIT SWI3B"/>
    <property type="match status" value="1"/>
</dbReference>
<dbReference type="InterPro" id="IPR009057">
    <property type="entry name" value="Homeodomain-like_sf"/>
</dbReference>
<proteinExistence type="predicted"/>
<dbReference type="Gene3D" id="1.10.10.60">
    <property type="entry name" value="Homeodomain-like"/>
    <property type="match status" value="1"/>
</dbReference>
<dbReference type="SMART" id="SM00717">
    <property type="entry name" value="SANT"/>
    <property type="match status" value="1"/>
</dbReference>
<accession>A0A835QQA2</accession>
<dbReference type="GO" id="GO:0003677">
    <property type="term" value="F:DNA binding"/>
    <property type="evidence" value="ECO:0007669"/>
    <property type="project" value="UniProtKB-KW"/>
</dbReference>
<dbReference type="OrthoDB" id="2384350at2759"/>
<evidence type="ECO:0000256" key="2">
    <source>
        <dbReference type="ARBA" id="ARBA00023125"/>
    </source>
</evidence>
<keyword evidence="4" id="KW-0539">Nucleus</keyword>
<evidence type="ECO:0000256" key="6">
    <source>
        <dbReference type="SAM" id="MobiDB-lite"/>
    </source>
</evidence>
<evidence type="ECO:0000256" key="4">
    <source>
        <dbReference type="ARBA" id="ARBA00023242"/>
    </source>
</evidence>
<evidence type="ECO:0000259" key="9">
    <source>
        <dbReference type="PROSITE" id="PS51293"/>
    </source>
</evidence>
<dbReference type="InterPro" id="IPR032451">
    <property type="entry name" value="SMARCC_C"/>
</dbReference>
<keyword evidence="3" id="KW-0804">Transcription</keyword>
<dbReference type="AlphaFoldDB" id="A0A835QQA2"/>
<dbReference type="InterPro" id="IPR007526">
    <property type="entry name" value="SWIRM"/>
</dbReference>
<feature type="domain" description="Myb-like" evidence="7">
    <location>
        <begin position="223"/>
        <end position="273"/>
    </location>
</feature>
<evidence type="ECO:0000256" key="1">
    <source>
        <dbReference type="ARBA" id="ARBA00023015"/>
    </source>
</evidence>
<dbReference type="InterPro" id="IPR001005">
    <property type="entry name" value="SANT/Myb"/>
</dbReference>
<dbReference type="FunFam" id="1.10.10.10:FF:000020">
    <property type="entry name" value="SWI/SNF complex subunit SMARCC2 isoform c"/>
    <property type="match status" value="1"/>
</dbReference>
<gene>
    <name evidence="10" type="ORF">HPP92_013560</name>
</gene>
<evidence type="ECO:0000256" key="3">
    <source>
        <dbReference type="ARBA" id="ARBA00023163"/>
    </source>
</evidence>
<dbReference type="PROSITE" id="PS51293">
    <property type="entry name" value="SANT"/>
    <property type="match status" value="1"/>
</dbReference>
<dbReference type="GO" id="GO:0005634">
    <property type="term" value="C:nucleus"/>
    <property type="evidence" value="ECO:0007669"/>
    <property type="project" value="UniProtKB-ARBA"/>
</dbReference>
<dbReference type="FunFam" id="1.10.10.60:FF:000014">
    <property type="entry name" value="SWI/SNF complex subunit SMARCC2 isoform C"/>
    <property type="match status" value="1"/>
</dbReference>
<dbReference type="Pfam" id="PF00249">
    <property type="entry name" value="Myb_DNA-binding"/>
    <property type="match status" value="1"/>
</dbReference>
<name>A0A835QQA2_VANPL</name>
<feature type="domain" description="SWIRM" evidence="8">
    <location>
        <begin position="62"/>
        <end position="159"/>
    </location>
</feature>